<organism evidence="1 2">
    <name type="scientific">Pseudomonas helleri</name>
    <dbReference type="NCBI Taxonomy" id="1608996"/>
    <lineage>
        <taxon>Bacteria</taxon>
        <taxon>Pseudomonadati</taxon>
        <taxon>Pseudomonadota</taxon>
        <taxon>Gammaproteobacteria</taxon>
        <taxon>Pseudomonadales</taxon>
        <taxon>Pseudomonadaceae</taxon>
        <taxon>Pseudomonas</taxon>
    </lineage>
</organism>
<proteinExistence type="predicted"/>
<evidence type="ECO:0000313" key="2">
    <source>
        <dbReference type="Proteomes" id="UP000447574"/>
    </source>
</evidence>
<dbReference type="Proteomes" id="UP000447574">
    <property type="component" value="Unassembled WGS sequence"/>
</dbReference>
<accession>A0A7X1X0B5</accession>
<protein>
    <submittedName>
        <fullName evidence="1">Uncharacterized protein</fullName>
    </submittedName>
</protein>
<reference evidence="1 2" key="1">
    <citation type="submission" date="2019-10" db="EMBL/GenBank/DDBJ databases">
        <title>Evaluation of single-gene subtyping targets for Pseudomonas.</title>
        <authorList>
            <person name="Reichler S.J."/>
            <person name="Orsi R.H."/>
            <person name="Wiedmann M."/>
            <person name="Martin N.H."/>
            <person name="Murphy S.I."/>
        </authorList>
    </citation>
    <scope>NUCLEOTIDE SEQUENCE [LARGE SCALE GENOMIC DNA]</scope>
    <source>
        <strain evidence="1 2">FSL R10-2932</strain>
    </source>
</reference>
<comment type="caution">
    <text evidence="1">The sequence shown here is derived from an EMBL/GenBank/DDBJ whole genome shotgun (WGS) entry which is preliminary data.</text>
</comment>
<dbReference type="AlphaFoldDB" id="A0A7X1X0B5"/>
<gene>
    <name evidence="1" type="ORF">GHO37_27870</name>
</gene>
<feature type="non-terminal residue" evidence="1">
    <location>
        <position position="84"/>
    </location>
</feature>
<evidence type="ECO:0000313" key="1">
    <source>
        <dbReference type="EMBL" id="MQT78051.1"/>
    </source>
</evidence>
<sequence>MARQPFKLGIFPEKTCAVDQANSRQLDRGLALLRPPPLSPAAFKALIAERGWRMADLACRWAIRPEHLSRIAADEARETKWDDG</sequence>
<dbReference type="EMBL" id="WIWF01000235">
    <property type="protein sequence ID" value="MQT78051.1"/>
    <property type="molecule type" value="Genomic_DNA"/>
</dbReference>
<dbReference type="RefSeq" id="WP_410174301.1">
    <property type="nucleotide sequence ID" value="NZ_WIWF01000235.1"/>
</dbReference>
<name>A0A7X1X0B5_9PSED</name>